<dbReference type="Proteomes" id="UP000673691">
    <property type="component" value="Unassembled WGS sequence"/>
</dbReference>
<evidence type="ECO:0000256" key="1">
    <source>
        <dbReference type="SAM" id="MobiDB-lite"/>
    </source>
</evidence>
<sequence>HARAAGTPPGRAAAAAATPGRSAAATPGRAAVPAHARAAAATPAGPTISDQDSVDYEEVPMDLTPPVGGILAISSGPWTPAPTASPTMRFLARGNPGAIAGSAGAGVRPRGSLGGATARTGGDYEQGPASADILPRWSLVGFSASASVLEFGGGRVRAVVNLDNWTLVVLRSNDDDGVAAVSDRIFVSACKDPGVAACSLFDYFNLQWAIGSDAATSLGSDPNAVSHTVLTRVGARLMVAEDAGRT</sequence>
<feature type="non-terminal residue" evidence="2">
    <location>
        <position position="1"/>
    </location>
</feature>
<comment type="caution">
    <text evidence="2">The sequence shown here is derived from an EMBL/GenBank/DDBJ whole genome shotgun (WGS) entry which is preliminary data.</text>
</comment>
<organism evidence="2 3">
    <name type="scientific">Olpidium bornovanus</name>
    <dbReference type="NCBI Taxonomy" id="278681"/>
    <lineage>
        <taxon>Eukaryota</taxon>
        <taxon>Fungi</taxon>
        <taxon>Fungi incertae sedis</taxon>
        <taxon>Olpidiomycota</taxon>
        <taxon>Olpidiomycotina</taxon>
        <taxon>Olpidiomycetes</taxon>
        <taxon>Olpidiales</taxon>
        <taxon>Olpidiaceae</taxon>
        <taxon>Olpidium</taxon>
    </lineage>
</organism>
<evidence type="ECO:0000313" key="2">
    <source>
        <dbReference type="EMBL" id="KAG5457918.1"/>
    </source>
</evidence>
<feature type="compositionally biased region" description="Low complexity" evidence="1">
    <location>
        <begin position="1"/>
        <end position="47"/>
    </location>
</feature>
<name>A0A8H7ZQQ4_9FUNG</name>
<feature type="region of interest" description="Disordered" evidence="1">
    <location>
        <begin position="1"/>
        <end position="52"/>
    </location>
</feature>
<dbReference type="AlphaFoldDB" id="A0A8H7ZQQ4"/>
<evidence type="ECO:0000313" key="3">
    <source>
        <dbReference type="Proteomes" id="UP000673691"/>
    </source>
</evidence>
<dbReference type="EMBL" id="JAEFCI010009259">
    <property type="protein sequence ID" value="KAG5457918.1"/>
    <property type="molecule type" value="Genomic_DNA"/>
</dbReference>
<accession>A0A8H7ZQQ4</accession>
<keyword evidence="3" id="KW-1185">Reference proteome</keyword>
<proteinExistence type="predicted"/>
<protein>
    <submittedName>
        <fullName evidence="2">Uncharacterized protein</fullName>
    </submittedName>
</protein>
<reference evidence="2 3" key="1">
    <citation type="journal article" name="Sci. Rep.">
        <title>Genome-scale phylogenetic analyses confirm Olpidium as the closest living zoosporic fungus to the non-flagellated, terrestrial fungi.</title>
        <authorList>
            <person name="Chang Y."/>
            <person name="Rochon D."/>
            <person name="Sekimoto S."/>
            <person name="Wang Y."/>
            <person name="Chovatia M."/>
            <person name="Sandor L."/>
            <person name="Salamov A."/>
            <person name="Grigoriev I.V."/>
            <person name="Stajich J.E."/>
            <person name="Spatafora J.W."/>
        </authorList>
    </citation>
    <scope>NUCLEOTIDE SEQUENCE [LARGE SCALE GENOMIC DNA]</scope>
    <source>
        <strain evidence="2">S191</strain>
    </source>
</reference>
<gene>
    <name evidence="2" type="ORF">BJ554DRAFT_1960</name>
</gene>